<dbReference type="GO" id="GO:0000155">
    <property type="term" value="F:phosphorelay sensor kinase activity"/>
    <property type="evidence" value="ECO:0007669"/>
    <property type="project" value="InterPro"/>
</dbReference>
<dbReference type="InterPro" id="IPR004358">
    <property type="entry name" value="Sig_transdc_His_kin-like_C"/>
</dbReference>
<evidence type="ECO:0000256" key="7">
    <source>
        <dbReference type="ARBA" id="ARBA00023136"/>
    </source>
</evidence>
<evidence type="ECO:0000256" key="3">
    <source>
        <dbReference type="ARBA" id="ARBA00022553"/>
    </source>
</evidence>
<dbReference type="Pfam" id="PF02518">
    <property type="entry name" value="HATPase_c"/>
    <property type="match status" value="1"/>
</dbReference>
<dbReference type="SUPFAM" id="SSF52172">
    <property type="entry name" value="CheY-like"/>
    <property type="match status" value="1"/>
</dbReference>
<dbReference type="CDD" id="cd00082">
    <property type="entry name" value="HisKA"/>
    <property type="match status" value="1"/>
</dbReference>
<evidence type="ECO:0000256" key="2">
    <source>
        <dbReference type="ARBA" id="ARBA00012438"/>
    </source>
</evidence>
<evidence type="ECO:0000259" key="9">
    <source>
        <dbReference type="PROSITE" id="PS50109"/>
    </source>
</evidence>
<dbReference type="SUPFAM" id="SSF47384">
    <property type="entry name" value="Homodimeric domain of signal transducing histidine kinase"/>
    <property type="match status" value="1"/>
</dbReference>
<dbReference type="SUPFAM" id="SSF55785">
    <property type="entry name" value="PYP-like sensor domain (PAS domain)"/>
    <property type="match status" value="1"/>
</dbReference>
<protein>
    <recommendedName>
        <fullName evidence="2">histidine kinase</fullName>
        <ecNumber evidence="2">2.7.13.3</ecNumber>
    </recommendedName>
</protein>
<dbReference type="Gene3D" id="1.10.287.130">
    <property type="match status" value="1"/>
</dbReference>
<dbReference type="Proteomes" id="UP000315369">
    <property type="component" value="Unassembled WGS sequence"/>
</dbReference>
<dbReference type="EC" id="2.7.13.3" evidence="2"/>
<sequence>MEGTEQLTPRAPVQVEPQSTRILIVDDHASNLLALEAILEPMGQRLVKASSGREALRCLLREDFALILMDVQMPGMDGFETARIIRQRERTRYTPIIFLTAHGRDESNLVHGYASGAADYVVKPFHPDVLRWKAEAFVALHLRQRALQLQEAALWERERRVLERQGEQRFRRVLDSMPQFVWALLADGTISYANRGWLDYAGLSPEQGRQREENLRCFHPEDVGRVQLTWNALQRSGRPKEQEYRLRRATDGEFRWFLCRTLPERDEVGRLVGWISTATDIDDARRAVESLRATSEAKDMFLTMAAHELRTPLQAARSYADLARMKAAAETPPQVDRALAGIHRSVNRMARLVENLLDMGRLQRGELRLDESDVDMGVLLRDVVEHFQPLPEGRSLEVSVPEDLVLRADGERLDQVFSNLVSNALRYSPDGGVIRLVARAEPGWIHTEVADHGLGIPADQLESIFERFSRAHGVAYGGLGLGLAIARGIVERHGGRLWAESAGRAGEGSVFHVLLPRSLS</sequence>
<keyword evidence="5" id="KW-0418">Kinase</keyword>
<dbReference type="InterPro" id="IPR003594">
    <property type="entry name" value="HATPase_dom"/>
</dbReference>
<dbReference type="EMBL" id="VIFM01000284">
    <property type="protein sequence ID" value="TQF10066.1"/>
    <property type="molecule type" value="Genomic_DNA"/>
</dbReference>
<proteinExistence type="predicted"/>
<dbReference type="Gene3D" id="3.30.565.10">
    <property type="entry name" value="Histidine kinase-like ATPase, C-terminal domain"/>
    <property type="match status" value="1"/>
</dbReference>
<evidence type="ECO:0000313" key="14">
    <source>
        <dbReference type="Proteomes" id="UP000315369"/>
    </source>
</evidence>
<dbReference type="Pfam" id="PF00989">
    <property type="entry name" value="PAS"/>
    <property type="match status" value="1"/>
</dbReference>
<dbReference type="SUPFAM" id="SSF55874">
    <property type="entry name" value="ATPase domain of HSP90 chaperone/DNA topoisomerase II/histidine kinase"/>
    <property type="match status" value="1"/>
</dbReference>
<dbReference type="Pfam" id="PF00512">
    <property type="entry name" value="HisKA"/>
    <property type="match status" value="1"/>
</dbReference>
<dbReference type="NCBIfam" id="TIGR00229">
    <property type="entry name" value="sensory_box"/>
    <property type="match status" value="1"/>
</dbReference>
<dbReference type="PRINTS" id="PR00344">
    <property type="entry name" value="BCTRLSENSOR"/>
</dbReference>
<feature type="domain" description="PAC" evidence="12">
    <location>
        <begin position="240"/>
        <end position="293"/>
    </location>
</feature>
<dbReference type="InterPro" id="IPR036890">
    <property type="entry name" value="HATPase_C_sf"/>
</dbReference>
<comment type="caution">
    <text evidence="13">The sequence shown here is derived from an EMBL/GenBank/DDBJ whole genome shotgun (WGS) entry which is preliminary data.</text>
</comment>
<dbReference type="InterPro" id="IPR036097">
    <property type="entry name" value="HisK_dim/P_sf"/>
</dbReference>
<dbReference type="PANTHER" id="PTHR43547">
    <property type="entry name" value="TWO-COMPONENT HISTIDINE KINASE"/>
    <property type="match status" value="1"/>
</dbReference>
<dbReference type="InterPro" id="IPR013767">
    <property type="entry name" value="PAS_fold"/>
</dbReference>
<evidence type="ECO:0000259" key="12">
    <source>
        <dbReference type="PROSITE" id="PS50113"/>
    </source>
</evidence>
<dbReference type="SMART" id="SM00387">
    <property type="entry name" value="HATPase_c"/>
    <property type="match status" value="1"/>
</dbReference>
<dbReference type="PROSITE" id="PS50113">
    <property type="entry name" value="PAC"/>
    <property type="match status" value="1"/>
</dbReference>
<gene>
    <name evidence="13" type="ORF">FJV41_41400</name>
</gene>
<dbReference type="SMART" id="SM00091">
    <property type="entry name" value="PAS"/>
    <property type="match status" value="1"/>
</dbReference>
<evidence type="ECO:0000256" key="8">
    <source>
        <dbReference type="PROSITE-ProRule" id="PRU00169"/>
    </source>
</evidence>
<reference evidence="13 14" key="1">
    <citation type="submission" date="2019-06" db="EMBL/GenBank/DDBJ databases">
        <authorList>
            <person name="Livingstone P."/>
            <person name="Whitworth D."/>
        </authorList>
    </citation>
    <scope>NUCLEOTIDE SEQUENCE [LARGE SCALE GENOMIC DNA]</scope>
    <source>
        <strain evidence="13 14">AM401</strain>
    </source>
</reference>
<keyword evidence="14" id="KW-1185">Reference proteome</keyword>
<dbReference type="PANTHER" id="PTHR43547:SF2">
    <property type="entry name" value="HYBRID SIGNAL TRANSDUCTION HISTIDINE KINASE C"/>
    <property type="match status" value="1"/>
</dbReference>
<evidence type="ECO:0000259" key="11">
    <source>
        <dbReference type="PROSITE" id="PS50112"/>
    </source>
</evidence>
<feature type="modified residue" description="4-aspartylphosphate" evidence="8">
    <location>
        <position position="70"/>
    </location>
</feature>
<dbReference type="InterPro" id="IPR035965">
    <property type="entry name" value="PAS-like_dom_sf"/>
</dbReference>
<evidence type="ECO:0000256" key="1">
    <source>
        <dbReference type="ARBA" id="ARBA00000085"/>
    </source>
</evidence>
<dbReference type="InterPro" id="IPR011006">
    <property type="entry name" value="CheY-like_superfamily"/>
</dbReference>
<dbReference type="InterPro" id="IPR003661">
    <property type="entry name" value="HisK_dim/P_dom"/>
</dbReference>
<dbReference type="CDD" id="cd00130">
    <property type="entry name" value="PAS"/>
    <property type="match status" value="1"/>
</dbReference>
<dbReference type="PROSITE" id="PS50112">
    <property type="entry name" value="PAS"/>
    <property type="match status" value="1"/>
</dbReference>
<dbReference type="FunFam" id="3.30.565.10:FF:000006">
    <property type="entry name" value="Sensor histidine kinase WalK"/>
    <property type="match status" value="1"/>
</dbReference>
<dbReference type="InterPro" id="IPR001610">
    <property type="entry name" value="PAC"/>
</dbReference>
<dbReference type="SMART" id="SM00448">
    <property type="entry name" value="REC"/>
    <property type="match status" value="1"/>
</dbReference>
<dbReference type="GO" id="GO:0006355">
    <property type="term" value="P:regulation of DNA-templated transcription"/>
    <property type="evidence" value="ECO:0007669"/>
    <property type="project" value="InterPro"/>
</dbReference>
<dbReference type="CDD" id="cd00075">
    <property type="entry name" value="HATPase"/>
    <property type="match status" value="1"/>
</dbReference>
<name>A0A540WM19_9BACT</name>
<dbReference type="OrthoDB" id="9796100at2"/>
<dbReference type="FunFam" id="3.30.450.20:FF:000099">
    <property type="entry name" value="Sensory box sensor histidine kinase"/>
    <property type="match status" value="1"/>
</dbReference>
<dbReference type="Gene3D" id="3.30.450.20">
    <property type="entry name" value="PAS domain"/>
    <property type="match status" value="1"/>
</dbReference>
<keyword evidence="6" id="KW-0902">Two-component regulatory system</keyword>
<dbReference type="InterPro" id="IPR000700">
    <property type="entry name" value="PAS-assoc_C"/>
</dbReference>
<evidence type="ECO:0000256" key="6">
    <source>
        <dbReference type="ARBA" id="ARBA00023012"/>
    </source>
</evidence>
<dbReference type="SMART" id="SM00086">
    <property type="entry name" value="PAC"/>
    <property type="match status" value="1"/>
</dbReference>
<feature type="domain" description="Response regulatory" evidence="10">
    <location>
        <begin position="21"/>
        <end position="138"/>
    </location>
</feature>
<organism evidence="13 14">
    <name type="scientific">Myxococcus llanfairpwllgwyngyllgogerychwyrndrobwllllantysiliogogogochensis</name>
    <dbReference type="NCBI Taxonomy" id="2590453"/>
    <lineage>
        <taxon>Bacteria</taxon>
        <taxon>Pseudomonadati</taxon>
        <taxon>Myxococcota</taxon>
        <taxon>Myxococcia</taxon>
        <taxon>Myxococcales</taxon>
        <taxon>Cystobacterineae</taxon>
        <taxon>Myxococcaceae</taxon>
        <taxon>Myxococcus</taxon>
    </lineage>
</organism>
<dbReference type="InterPro" id="IPR005467">
    <property type="entry name" value="His_kinase_dom"/>
</dbReference>
<dbReference type="Pfam" id="PF00072">
    <property type="entry name" value="Response_reg"/>
    <property type="match status" value="1"/>
</dbReference>
<feature type="domain" description="Histidine kinase" evidence="9">
    <location>
        <begin position="304"/>
        <end position="519"/>
    </location>
</feature>
<evidence type="ECO:0000256" key="4">
    <source>
        <dbReference type="ARBA" id="ARBA00022679"/>
    </source>
</evidence>
<dbReference type="SMART" id="SM00388">
    <property type="entry name" value="HisKA"/>
    <property type="match status" value="1"/>
</dbReference>
<evidence type="ECO:0000259" key="10">
    <source>
        <dbReference type="PROSITE" id="PS50110"/>
    </source>
</evidence>
<dbReference type="AlphaFoldDB" id="A0A540WM19"/>
<keyword evidence="7" id="KW-0472">Membrane</keyword>
<dbReference type="InterPro" id="IPR001789">
    <property type="entry name" value="Sig_transdc_resp-reg_receiver"/>
</dbReference>
<dbReference type="PROSITE" id="PS50109">
    <property type="entry name" value="HIS_KIN"/>
    <property type="match status" value="1"/>
</dbReference>
<feature type="domain" description="PAS" evidence="11">
    <location>
        <begin position="166"/>
        <end position="237"/>
    </location>
</feature>
<dbReference type="RefSeq" id="WP_141648138.1">
    <property type="nucleotide sequence ID" value="NZ_VIFM01000284.1"/>
</dbReference>
<comment type="catalytic activity">
    <reaction evidence="1">
        <text>ATP + protein L-histidine = ADP + protein N-phospho-L-histidine.</text>
        <dbReference type="EC" id="2.7.13.3"/>
    </reaction>
</comment>
<accession>A0A540WM19</accession>
<dbReference type="Gene3D" id="3.40.50.2300">
    <property type="match status" value="1"/>
</dbReference>
<keyword evidence="3 8" id="KW-0597">Phosphoprotein</keyword>
<dbReference type="InterPro" id="IPR000014">
    <property type="entry name" value="PAS"/>
</dbReference>
<keyword evidence="4" id="KW-0808">Transferase</keyword>
<dbReference type="NCBIfam" id="NF041880">
    <property type="entry name" value="EPS_EpsF"/>
    <property type="match status" value="1"/>
</dbReference>
<evidence type="ECO:0000256" key="5">
    <source>
        <dbReference type="ARBA" id="ARBA00022777"/>
    </source>
</evidence>
<dbReference type="FunFam" id="1.10.287.130:FF:000001">
    <property type="entry name" value="Two-component sensor histidine kinase"/>
    <property type="match status" value="1"/>
</dbReference>
<evidence type="ECO:0000313" key="13">
    <source>
        <dbReference type="EMBL" id="TQF10066.1"/>
    </source>
</evidence>
<dbReference type="PROSITE" id="PS50110">
    <property type="entry name" value="RESPONSE_REGULATORY"/>
    <property type="match status" value="1"/>
</dbReference>